<dbReference type="Proteomes" id="UP001210925">
    <property type="component" value="Unassembled WGS sequence"/>
</dbReference>
<organism evidence="2 3">
    <name type="scientific">Boothiomyces macroporosus</name>
    <dbReference type="NCBI Taxonomy" id="261099"/>
    <lineage>
        <taxon>Eukaryota</taxon>
        <taxon>Fungi</taxon>
        <taxon>Fungi incertae sedis</taxon>
        <taxon>Chytridiomycota</taxon>
        <taxon>Chytridiomycota incertae sedis</taxon>
        <taxon>Chytridiomycetes</taxon>
        <taxon>Rhizophydiales</taxon>
        <taxon>Terramycetaceae</taxon>
        <taxon>Boothiomyces</taxon>
    </lineage>
</organism>
<proteinExistence type="predicted"/>
<dbReference type="EMBL" id="JADGKB010000015">
    <property type="protein sequence ID" value="KAJ3259851.1"/>
    <property type="molecule type" value="Genomic_DNA"/>
</dbReference>
<dbReference type="AlphaFoldDB" id="A0AAD5UJQ7"/>
<keyword evidence="3" id="KW-1185">Reference proteome</keyword>
<evidence type="ECO:0000256" key="1">
    <source>
        <dbReference type="SAM" id="MobiDB-lite"/>
    </source>
</evidence>
<feature type="compositionally biased region" description="Low complexity" evidence="1">
    <location>
        <begin position="214"/>
        <end position="226"/>
    </location>
</feature>
<evidence type="ECO:0000313" key="2">
    <source>
        <dbReference type="EMBL" id="KAJ3259851.1"/>
    </source>
</evidence>
<feature type="compositionally biased region" description="Low complexity" evidence="1">
    <location>
        <begin position="170"/>
        <end position="203"/>
    </location>
</feature>
<comment type="caution">
    <text evidence="2">The sequence shown here is derived from an EMBL/GenBank/DDBJ whole genome shotgun (WGS) entry which is preliminary data.</text>
</comment>
<protein>
    <submittedName>
        <fullName evidence="2">Uncharacterized protein</fullName>
    </submittedName>
</protein>
<reference evidence="2" key="1">
    <citation type="submission" date="2020-05" db="EMBL/GenBank/DDBJ databases">
        <title>Phylogenomic resolution of chytrid fungi.</title>
        <authorList>
            <person name="Stajich J.E."/>
            <person name="Amses K."/>
            <person name="Simmons R."/>
            <person name="Seto K."/>
            <person name="Myers J."/>
            <person name="Bonds A."/>
            <person name="Quandt C.A."/>
            <person name="Barry K."/>
            <person name="Liu P."/>
            <person name="Grigoriev I."/>
            <person name="Longcore J.E."/>
            <person name="James T.Y."/>
        </authorList>
    </citation>
    <scope>NUCLEOTIDE SEQUENCE</scope>
    <source>
        <strain evidence="2">PLAUS21</strain>
    </source>
</reference>
<sequence length="296" mass="32120">MILEILVPLVMAQREPYPIKVYGIGASDFDPEGYACFVDQGVQAIFIDVNPVIFSDCIFDDDPQSCMDQSMEYDTWYDCPDDLCITAKSYKKYIRNNPKFYNVIDSINYVPGLCSDANGHSIASGVIIDKRPPPTPTPDIPIFAGDGSDSVDQSVIGKPPSPTQGPSNQGNPKPNPTSKPNSNASPSPGPGANSSAASGLSLPTNSPDTGIAGSSPTPTTTKSNSQTNIPSALWLLIFNILDEDYSQEFEDDLMMQEDGLGFEMQGRQRVSVKIVHQNFQKKFGNDDDYDDTVLAK</sequence>
<evidence type="ECO:0000313" key="3">
    <source>
        <dbReference type="Proteomes" id="UP001210925"/>
    </source>
</evidence>
<feature type="region of interest" description="Disordered" evidence="1">
    <location>
        <begin position="126"/>
        <end position="226"/>
    </location>
</feature>
<gene>
    <name evidence="2" type="ORF">HK103_001742</name>
</gene>
<accession>A0AAD5UJQ7</accession>
<name>A0AAD5UJQ7_9FUNG</name>